<sequence>MTIKECRVCGNRTLLPILDLGAQALTGVFPRTRDEAVPTVPLELVRCSPDGCGLAQLRHTADFGLMYGEGYGYRSGLGEFMIRHLGGRAALLTELVGLGPGDLVLDIGSNDSTLLRAYPSDGPTLVGIDPTGDNFREYYPEHVTLIPEFFSRDVFTGHFGRRKARVVTSIAMFYDLPRPLEFMRDVHDILDDDGVWLLEQSYLPAMLEATAYDVVCHEHLEYYALRQIEWMAERAGLTVLRAELNEVYGGSLCVVLAKKGTRHHVDEAGVAAIRARESALGLDTMAPFEAFARRAARYRDGLRDFLDTSRAAGKLTVGYGASTKGNVILQYCGITERDLPCIGEVNKDKDGCFTPGTGIPVVTEAEAKSRRPDQLLVLPWIYRDGFVEREQAYRDSGGKLVFPLPELSVA</sequence>
<dbReference type="Pfam" id="PF13489">
    <property type="entry name" value="Methyltransf_23"/>
    <property type="match status" value="1"/>
</dbReference>
<reference evidence="3 4" key="1">
    <citation type="journal article" date="2014" name="Int. J. Syst. Evol. Microbiol.">
        <title>Complete genome sequence of Corynebacterium casei LMG S-19264T (=DSM 44701T), isolated from a smear-ripened cheese.</title>
        <authorList>
            <consortium name="US DOE Joint Genome Institute (JGI-PGF)"/>
            <person name="Walter F."/>
            <person name="Albersmeier A."/>
            <person name="Kalinowski J."/>
            <person name="Ruckert C."/>
        </authorList>
    </citation>
    <scope>NUCLEOTIDE SEQUENCE [LARGE SCALE GENOMIC DNA]</scope>
    <source>
        <strain evidence="3 4">JCM 4677</strain>
    </source>
</reference>
<dbReference type="Pfam" id="PF08421">
    <property type="entry name" value="Methyltransf_13"/>
    <property type="match status" value="1"/>
</dbReference>
<evidence type="ECO:0000313" key="3">
    <source>
        <dbReference type="EMBL" id="BCL32500.1"/>
    </source>
</evidence>
<feature type="domain" description="Methyltransferase putative zinc binding" evidence="1">
    <location>
        <begin position="6"/>
        <end position="67"/>
    </location>
</feature>
<dbReference type="Pfam" id="PF08484">
    <property type="entry name" value="Methyltransf_14"/>
    <property type="match status" value="1"/>
</dbReference>
<dbReference type="InterPro" id="IPR013630">
    <property type="entry name" value="Methyltransf_Zn-bd_dom_put"/>
</dbReference>
<protein>
    <submittedName>
        <fullName evidence="3">Methyltransferase</fullName>
    </submittedName>
</protein>
<gene>
    <name evidence="3" type="ORF">GCM10017557_73590</name>
</gene>
<evidence type="ECO:0000313" key="4">
    <source>
        <dbReference type="Proteomes" id="UP000516444"/>
    </source>
</evidence>
<evidence type="ECO:0000259" key="1">
    <source>
        <dbReference type="Pfam" id="PF08421"/>
    </source>
</evidence>
<dbReference type="Gene3D" id="6.10.250.3100">
    <property type="match status" value="1"/>
</dbReference>
<dbReference type="KEGG" id="sgm:GCM10017557_73590"/>
<organism evidence="3 4">
    <name type="scientific">Streptomyces aurantiacus</name>
    <dbReference type="NCBI Taxonomy" id="47760"/>
    <lineage>
        <taxon>Bacteria</taxon>
        <taxon>Bacillati</taxon>
        <taxon>Actinomycetota</taxon>
        <taxon>Actinomycetes</taxon>
        <taxon>Kitasatosporales</taxon>
        <taxon>Streptomycetaceae</taxon>
        <taxon>Streptomyces</taxon>
        <taxon>Streptomyces aurantiacus group</taxon>
    </lineage>
</organism>
<proteinExistence type="predicted"/>
<dbReference type="SUPFAM" id="SSF53335">
    <property type="entry name" value="S-adenosyl-L-methionine-dependent methyltransferases"/>
    <property type="match status" value="1"/>
</dbReference>
<dbReference type="InterPro" id="IPR013691">
    <property type="entry name" value="MeTrfase_14"/>
</dbReference>
<dbReference type="InterPro" id="IPR038576">
    <property type="entry name" value="Methyltransf_Zn-bd_dom_put_sf"/>
</dbReference>
<dbReference type="EMBL" id="AP023440">
    <property type="protein sequence ID" value="BCL32500.1"/>
    <property type="molecule type" value="Genomic_DNA"/>
</dbReference>
<keyword evidence="4" id="KW-1185">Reference proteome</keyword>
<dbReference type="GO" id="GO:0008168">
    <property type="term" value="F:methyltransferase activity"/>
    <property type="evidence" value="ECO:0007669"/>
    <property type="project" value="UniProtKB-KW"/>
</dbReference>
<name>A0A7G1PFN3_9ACTN</name>
<dbReference type="AlphaFoldDB" id="A0A7G1PFN3"/>
<evidence type="ECO:0000259" key="2">
    <source>
        <dbReference type="Pfam" id="PF08484"/>
    </source>
</evidence>
<keyword evidence="3" id="KW-0808">Transferase</keyword>
<dbReference type="InterPro" id="IPR029063">
    <property type="entry name" value="SAM-dependent_MTases_sf"/>
</dbReference>
<accession>A0A7G1PFN3</accession>
<dbReference type="RefSeq" id="WP_190854109.1">
    <property type="nucleotide sequence ID" value="NZ_AP023440.1"/>
</dbReference>
<dbReference type="GO" id="GO:0032259">
    <property type="term" value="P:methylation"/>
    <property type="evidence" value="ECO:0007669"/>
    <property type="project" value="UniProtKB-KW"/>
</dbReference>
<dbReference type="Gene3D" id="6.20.50.110">
    <property type="entry name" value="Methyltransferase, zinc-binding domain"/>
    <property type="match status" value="1"/>
</dbReference>
<dbReference type="Proteomes" id="UP000516444">
    <property type="component" value="Chromosome"/>
</dbReference>
<keyword evidence="3" id="KW-0489">Methyltransferase</keyword>
<feature type="domain" description="C-methyltransferase" evidence="2">
    <location>
        <begin position="247"/>
        <end position="405"/>
    </location>
</feature>
<dbReference type="Gene3D" id="3.40.50.720">
    <property type="entry name" value="NAD(P)-binding Rossmann-like Domain"/>
    <property type="match status" value="1"/>
</dbReference>
<dbReference type="Gene3D" id="3.40.50.150">
    <property type="entry name" value="Vaccinia Virus protein VP39"/>
    <property type="match status" value="1"/>
</dbReference>